<dbReference type="OrthoDB" id="2829902at2"/>
<dbReference type="Proteomes" id="UP000269301">
    <property type="component" value="Unassembled WGS sequence"/>
</dbReference>
<protein>
    <recommendedName>
        <fullName evidence="4">Lipoprotein</fullName>
    </recommendedName>
</protein>
<feature type="chain" id="PRO_5038928295" description="Lipoprotein" evidence="1">
    <location>
        <begin position="22"/>
        <end position="248"/>
    </location>
</feature>
<dbReference type="RefSeq" id="WP_121202405.1">
    <property type="nucleotide sequence ID" value="NZ_RBZP01000001.1"/>
</dbReference>
<gene>
    <name evidence="2" type="ORF">D8M06_00525</name>
</gene>
<reference evidence="2 3" key="1">
    <citation type="journal article" date="2016" name="Int. J. Syst. Evol. Microbiol.">
        <title>Oceanobacillus halophilus sp. nov., a novel moderately halophilic bacterium from a hypersaline lake.</title>
        <authorList>
            <person name="Amoozegar M.A."/>
            <person name="Bagheri M."/>
            <person name="Makhdoumi A."/>
            <person name="Nikou M.M."/>
            <person name="Fazeli S.A.S."/>
            <person name="Schumann P."/>
            <person name="Sproer C."/>
            <person name="Sanchez-Porro C."/>
            <person name="Ventosa A."/>
        </authorList>
    </citation>
    <scope>NUCLEOTIDE SEQUENCE [LARGE SCALE GENOMIC DNA]</scope>
    <source>
        <strain evidence="2 3">DSM 23996</strain>
    </source>
</reference>
<evidence type="ECO:0000313" key="2">
    <source>
        <dbReference type="EMBL" id="RKQ37322.1"/>
    </source>
</evidence>
<dbReference type="EMBL" id="RBZP01000001">
    <property type="protein sequence ID" value="RKQ37322.1"/>
    <property type="molecule type" value="Genomic_DNA"/>
</dbReference>
<evidence type="ECO:0000313" key="3">
    <source>
        <dbReference type="Proteomes" id="UP000269301"/>
    </source>
</evidence>
<dbReference type="PROSITE" id="PS51257">
    <property type="entry name" value="PROKAR_LIPOPROTEIN"/>
    <property type="match status" value="1"/>
</dbReference>
<sequence>MKKLKLAIIHLIFFIVLSACSNQSTQPVIQKAGEAEDENLTEPVIVEEKVDEQEINEFIEFQVNNDVLRLNLKAVPILEQYLMAVKNPSQSVEEMQIYNFDINNQEILLLEFSCNENSCSYLLINQADDNQSYLVADLAKFENISLSPDQSRFLLKFSRTKTSSETSYFVHDIMVVDMDSWSILDVRSKTEAVVLNYTRPINAMEWLDNETISLTTPDMISSGENIDSNPIDVTPDNLTIEILYIEQN</sequence>
<evidence type="ECO:0008006" key="4">
    <source>
        <dbReference type="Google" id="ProtNLM"/>
    </source>
</evidence>
<keyword evidence="3" id="KW-1185">Reference proteome</keyword>
<name>A0A495ABP7_9BACI</name>
<proteinExistence type="predicted"/>
<feature type="signal peptide" evidence="1">
    <location>
        <begin position="1"/>
        <end position="21"/>
    </location>
</feature>
<accession>A0A495ABP7</accession>
<comment type="caution">
    <text evidence="2">The sequence shown here is derived from an EMBL/GenBank/DDBJ whole genome shotgun (WGS) entry which is preliminary data.</text>
</comment>
<evidence type="ECO:0000256" key="1">
    <source>
        <dbReference type="SAM" id="SignalP"/>
    </source>
</evidence>
<organism evidence="2 3">
    <name type="scientific">Oceanobacillus halophilus</name>
    <dbReference type="NCBI Taxonomy" id="930130"/>
    <lineage>
        <taxon>Bacteria</taxon>
        <taxon>Bacillati</taxon>
        <taxon>Bacillota</taxon>
        <taxon>Bacilli</taxon>
        <taxon>Bacillales</taxon>
        <taxon>Bacillaceae</taxon>
        <taxon>Oceanobacillus</taxon>
    </lineage>
</organism>
<dbReference type="AlphaFoldDB" id="A0A495ABP7"/>
<keyword evidence="1" id="KW-0732">Signal</keyword>